<organism evidence="2 3">
    <name type="scientific">Peronospora matthiolae</name>
    <dbReference type="NCBI Taxonomy" id="2874970"/>
    <lineage>
        <taxon>Eukaryota</taxon>
        <taxon>Sar</taxon>
        <taxon>Stramenopiles</taxon>
        <taxon>Oomycota</taxon>
        <taxon>Peronosporomycetes</taxon>
        <taxon>Peronosporales</taxon>
        <taxon>Peronosporaceae</taxon>
        <taxon>Peronospora</taxon>
    </lineage>
</organism>
<feature type="compositionally biased region" description="Polar residues" evidence="1">
    <location>
        <begin position="39"/>
        <end position="52"/>
    </location>
</feature>
<evidence type="ECO:0000313" key="3">
    <source>
        <dbReference type="Proteomes" id="UP001162060"/>
    </source>
</evidence>
<reference evidence="2" key="1">
    <citation type="submission" date="2024-01" db="EMBL/GenBank/DDBJ databases">
        <authorList>
            <person name="Webb A."/>
        </authorList>
    </citation>
    <scope>NUCLEOTIDE SEQUENCE</scope>
    <source>
        <strain evidence="2">Pm1</strain>
    </source>
</reference>
<evidence type="ECO:0000313" key="2">
    <source>
        <dbReference type="EMBL" id="CAK7923541.1"/>
    </source>
</evidence>
<accession>A0AAV1TMD5</accession>
<feature type="compositionally biased region" description="Basic and acidic residues" evidence="1">
    <location>
        <begin position="257"/>
        <end position="266"/>
    </location>
</feature>
<feature type="compositionally biased region" description="Acidic residues" evidence="1">
    <location>
        <begin position="82"/>
        <end position="93"/>
    </location>
</feature>
<sequence length="313" mass="34344">MSTAVLSSPPGYTTDASVTLSASTKSALMGVSAIDPTKETLQTDADSPTSSAADLLSLGHGHDVQLDKELEEGQGNDREIESESSDEDQVDGDLSESFAGAATELRPCNKRRRVFFECADIVEFEPTVYTTSITSGGVPVGLSLNERSRSRRRLDSFEMERADERVGRQNYMEEGYLDPQEREIILNNAGCEEPVIASVEAEVNAIIQHRRESNEIDFSFMYVAEEDDVDEDEDEEEEEDEEQEDALDGSTGAQHGDGAELKDQSEHGLMNDAEHDARTTPNDMLIDQEIRGAEPETLVHQCSNDDPVAAVSM</sequence>
<dbReference type="EMBL" id="CAKLBY020000069">
    <property type="protein sequence ID" value="CAK7923541.1"/>
    <property type="molecule type" value="Genomic_DNA"/>
</dbReference>
<comment type="caution">
    <text evidence="2">The sequence shown here is derived from an EMBL/GenBank/DDBJ whole genome shotgun (WGS) entry which is preliminary data.</text>
</comment>
<protein>
    <submittedName>
        <fullName evidence="2">Uncharacterized protein</fullName>
    </submittedName>
</protein>
<proteinExistence type="predicted"/>
<dbReference type="AlphaFoldDB" id="A0AAV1TMD5"/>
<feature type="region of interest" description="Disordered" evidence="1">
    <location>
        <begin position="227"/>
        <end position="313"/>
    </location>
</feature>
<evidence type="ECO:0000256" key="1">
    <source>
        <dbReference type="SAM" id="MobiDB-lite"/>
    </source>
</evidence>
<gene>
    <name evidence="2" type="ORF">PM001_LOCUS8691</name>
</gene>
<feature type="region of interest" description="Disordered" evidence="1">
    <location>
        <begin position="36"/>
        <end position="93"/>
    </location>
</feature>
<feature type="compositionally biased region" description="Acidic residues" evidence="1">
    <location>
        <begin position="227"/>
        <end position="247"/>
    </location>
</feature>
<name>A0AAV1TMD5_9STRA</name>
<dbReference type="Proteomes" id="UP001162060">
    <property type="component" value="Unassembled WGS sequence"/>
</dbReference>